<dbReference type="SUPFAM" id="SSF53850">
    <property type="entry name" value="Periplasmic binding protein-like II"/>
    <property type="match status" value="1"/>
</dbReference>
<dbReference type="Gene3D" id="3.40.190.10">
    <property type="entry name" value="Periplasmic binding protein-like II"/>
    <property type="match status" value="2"/>
</dbReference>
<dbReference type="PANTHER" id="PTHR30006">
    <property type="entry name" value="THIAMINE-BINDING PERIPLASMIC PROTEIN-RELATED"/>
    <property type="match status" value="1"/>
</dbReference>
<dbReference type="EMBL" id="JPQT01000136">
    <property type="protein sequence ID" value="KFE46471.1"/>
    <property type="molecule type" value="Genomic_DNA"/>
</dbReference>
<dbReference type="GO" id="GO:0030288">
    <property type="term" value="C:outer membrane-bounded periplasmic space"/>
    <property type="evidence" value="ECO:0007669"/>
    <property type="project" value="TreeGrafter"/>
</dbReference>
<sequence>MKNVKRFAISGLSCLPLAALLASAPAHAEPTLYLGMNGGTMERLYADQVLPAFEKANNVKVVIVPGTSSDILAKVQASKDNPQMHVIFLDDGIMYRAISMGLCDKLQPSSGLADLPAKAKIKEEAAAVSLGVTGLAYNTKMFAENGWAAPTSWMDLADKRFKEKVVFQSLASSTFGLHGFLMFNRIQGGSETDVEPGFKAWPKTIGPNVLEYIASSAKISEMVQTGEAALFPLTPTQVTALKIKGVPVEYAPPKEGGVVLNVAECTIAKNDQPELAQKLAAYLLTPQAQAPALEFGDQIPSNPKTPTTEKTHGQVAAMNKYLETAVTIDWDQVNQLRPEWNARWNRSVER</sequence>
<evidence type="ECO:0000313" key="3">
    <source>
        <dbReference type="EMBL" id="KFE46471.1"/>
    </source>
</evidence>
<feature type="chain" id="PRO_5001798273" evidence="2">
    <location>
        <begin position="29"/>
        <end position="350"/>
    </location>
</feature>
<dbReference type="Proteomes" id="UP000028643">
    <property type="component" value="Unassembled WGS sequence"/>
</dbReference>
<proteinExistence type="predicted"/>
<dbReference type="GO" id="GO:0015888">
    <property type="term" value="P:thiamine transport"/>
    <property type="evidence" value="ECO:0007669"/>
    <property type="project" value="TreeGrafter"/>
</dbReference>
<gene>
    <name evidence="3" type="ORF">IV02_25110</name>
</gene>
<keyword evidence="1 2" id="KW-0732">Signal</keyword>
<accession>A0A085UTF8</accession>
<dbReference type="InterPro" id="IPR006059">
    <property type="entry name" value="SBP"/>
</dbReference>
<dbReference type="RefSeq" id="WP_020289864.1">
    <property type="nucleotide sequence ID" value="NZ_JPQT01000136.1"/>
</dbReference>
<dbReference type="Pfam" id="PF13416">
    <property type="entry name" value="SBP_bac_8"/>
    <property type="match status" value="1"/>
</dbReference>
<dbReference type="AlphaFoldDB" id="A0A085UTF8"/>
<dbReference type="CDD" id="cd13589">
    <property type="entry name" value="PBP2_polyamine_RpCGA009"/>
    <property type="match status" value="1"/>
</dbReference>
<comment type="caution">
    <text evidence="3">The sequence shown here is derived from an EMBL/GenBank/DDBJ whole genome shotgun (WGS) entry which is preliminary data.</text>
</comment>
<dbReference type="GO" id="GO:0030976">
    <property type="term" value="F:thiamine pyrophosphate binding"/>
    <property type="evidence" value="ECO:0007669"/>
    <property type="project" value="TreeGrafter"/>
</dbReference>
<protein>
    <submittedName>
        <fullName evidence="3">Spermidine/putrescine ABC transporter substrate-binding protein</fullName>
    </submittedName>
</protein>
<evidence type="ECO:0000256" key="1">
    <source>
        <dbReference type="ARBA" id="ARBA00022729"/>
    </source>
</evidence>
<evidence type="ECO:0000313" key="4">
    <source>
        <dbReference type="Proteomes" id="UP000028643"/>
    </source>
</evidence>
<evidence type="ECO:0000256" key="2">
    <source>
        <dbReference type="SAM" id="SignalP"/>
    </source>
</evidence>
<organism evidence="3 4">
    <name type="scientific">Pseudomonas syringae</name>
    <dbReference type="NCBI Taxonomy" id="317"/>
    <lineage>
        <taxon>Bacteria</taxon>
        <taxon>Pseudomonadati</taxon>
        <taxon>Pseudomonadota</taxon>
        <taxon>Gammaproteobacteria</taxon>
        <taxon>Pseudomonadales</taxon>
        <taxon>Pseudomonadaceae</taxon>
        <taxon>Pseudomonas</taxon>
    </lineage>
</organism>
<dbReference type="PANTHER" id="PTHR30006:SF2">
    <property type="entry name" value="ABC TRANSPORTER SUBSTRATE-BINDING PROTEIN"/>
    <property type="match status" value="1"/>
</dbReference>
<name>A0A085UTF8_PSESX</name>
<dbReference type="GO" id="GO:0030975">
    <property type="term" value="F:thiamine binding"/>
    <property type="evidence" value="ECO:0007669"/>
    <property type="project" value="TreeGrafter"/>
</dbReference>
<reference evidence="3 4" key="1">
    <citation type="submission" date="2014-07" db="EMBL/GenBank/DDBJ databases">
        <title>Draft Genome Sequences of Environmental Pseudomonas syringae strains.</title>
        <authorList>
            <person name="Baltrus D.A."/>
            <person name="Berge O."/>
            <person name="Morris C."/>
        </authorList>
    </citation>
    <scope>NUCLEOTIDE SEQUENCE [LARGE SCALE GENOMIC DNA]</scope>
    <source>
        <strain evidence="3 4">CEB003</strain>
    </source>
</reference>
<feature type="signal peptide" evidence="2">
    <location>
        <begin position="1"/>
        <end position="28"/>
    </location>
</feature>
<dbReference type="PATRIC" id="fig|317.174.peg.5132"/>